<accession>A0A1G8N7C7</accession>
<evidence type="ECO:0000256" key="2">
    <source>
        <dbReference type="ARBA" id="ARBA00022630"/>
    </source>
</evidence>
<feature type="binding site" evidence="9">
    <location>
        <position position="236"/>
    </location>
    <ligand>
        <name>FMN</name>
        <dbReference type="ChEBI" id="CHEBI:58210"/>
    </ligand>
</feature>
<evidence type="ECO:0000259" key="10">
    <source>
        <dbReference type="PROSITE" id="PS51349"/>
    </source>
</evidence>
<sequence>MTLQEAKQQAREKMMPQCRMCKECDGVACRGEVPGMGGKGTGASFIRNVEALKNITLHLKTIHDVKDADLTFTLFGQTLSMPVMPAPVTGVNINMGNKMTEKDYIRGVVKGSEKVGILPMVGDSAFKSFLEDNLSVLQEENMAGIPFIKPWNQEELFARIDLAMASNPVALGVDIDSAGLDTLKIHGHRVDPKSLEELKAIKSYLTVPFIVKGIMTVEEAMLAVEAGADAIVVSNHGGRVLDHARATISVLPDIAKAVNGRVPVLADGGIRSGVDVFKFLALGADAVLIGRPFAQYAIGGGEEAVELYAKKIAQELKGAMLLTGIKDLQTLKEQGRSALHFEV</sequence>
<evidence type="ECO:0000256" key="1">
    <source>
        <dbReference type="ARBA" id="ARBA00001917"/>
    </source>
</evidence>
<comment type="catalytic activity">
    <reaction evidence="7">
        <text>(S)-lactate + O2 = pyruvate + H2O2</text>
        <dbReference type="Rhea" id="RHEA:55868"/>
        <dbReference type="ChEBI" id="CHEBI:15361"/>
        <dbReference type="ChEBI" id="CHEBI:15379"/>
        <dbReference type="ChEBI" id="CHEBI:16240"/>
        <dbReference type="ChEBI" id="CHEBI:16651"/>
    </reaction>
    <physiologicalReaction direction="left-to-right" evidence="7">
        <dbReference type="Rhea" id="RHEA:55869"/>
    </physiologicalReaction>
</comment>
<protein>
    <recommendedName>
        <fullName evidence="6">L-lactate oxidase</fullName>
    </recommendedName>
</protein>
<evidence type="ECO:0000313" key="11">
    <source>
        <dbReference type="EMBL" id="SDI75480.1"/>
    </source>
</evidence>
<comment type="similarity">
    <text evidence="5">Belongs to the FMN-dependent alpha-hydroxy acid dehydrogenase family.</text>
</comment>
<dbReference type="InterPro" id="IPR000262">
    <property type="entry name" value="FMN-dep_DH"/>
</dbReference>
<dbReference type="GO" id="GO:0016853">
    <property type="term" value="F:isomerase activity"/>
    <property type="evidence" value="ECO:0007669"/>
    <property type="project" value="UniProtKB-KW"/>
</dbReference>
<dbReference type="PROSITE" id="PS51349">
    <property type="entry name" value="FMN_HYDROXY_ACID_DH_2"/>
    <property type="match status" value="1"/>
</dbReference>
<dbReference type="CDD" id="cd02809">
    <property type="entry name" value="alpha_hydroxyacid_oxid_FMN"/>
    <property type="match status" value="1"/>
</dbReference>
<dbReference type="PANTHER" id="PTHR10578:SF107">
    <property type="entry name" value="2-HYDROXYACID OXIDASE 1"/>
    <property type="match status" value="1"/>
</dbReference>
<dbReference type="PIRSF" id="PIRSF000138">
    <property type="entry name" value="Al-hdrx_acd_dh"/>
    <property type="match status" value="1"/>
</dbReference>
<dbReference type="GO" id="GO:0016491">
    <property type="term" value="F:oxidoreductase activity"/>
    <property type="evidence" value="ECO:0007669"/>
    <property type="project" value="UniProtKB-KW"/>
</dbReference>
<feature type="binding site" evidence="9">
    <location>
        <begin position="267"/>
        <end position="271"/>
    </location>
    <ligand>
        <name>FMN</name>
        <dbReference type="ChEBI" id="CHEBI:58210"/>
    </ligand>
</feature>
<dbReference type="Pfam" id="PF01070">
    <property type="entry name" value="FMN_dh"/>
    <property type="match status" value="2"/>
</dbReference>
<evidence type="ECO:0000256" key="7">
    <source>
        <dbReference type="ARBA" id="ARBA00048754"/>
    </source>
</evidence>
<evidence type="ECO:0000313" key="12">
    <source>
        <dbReference type="Proteomes" id="UP000183255"/>
    </source>
</evidence>
<dbReference type="RefSeq" id="WP_031576133.1">
    <property type="nucleotide sequence ID" value="NZ_DAMAXS010000041.1"/>
</dbReference>
<dbReference type="PANTHER" id="PTHR10578">
    <property type="entry name" value="S -2-HYDROXY-ACID OXIDASE-RELATED"/>
    <property type="match status" value="1"/>
</dbReference>
<dbReference type="SMART" id="SM01240">
    <property type="entry name" value="IMPDH"/>
    <property type="match status" value="1"/>
</dbReference>
<feature type="binding site" evidence="9">
    <location>
        <position position="239"/>
    </location>
    <ligand>
        <name>glyoxylate</name>
        <dbReference type="ChEBI" id="CHEBI:36655"/>
    </ligand>
</feature>
<evidence type="ECO:0000256" key="6">
    <source>
        <dbReference type="ARBA" id="ARBA00029513"/>
    </source>
</evidence>
<reference evidence="11 12" key="1">
    <citation type="submission" date="2016-10" db="EMBL/GenBank/DDBJ databases">
        <authorList>
            <person name="de Groot N.N."/>
        </authorList>
    </citation>
    <scope>NUCLEOTIDE SEQUENCE [LARGE SCALE GENOMIC DNA]</scope>
    <source>
        <strain evidence="11 12">CGMCC 1.5058</strain>
    </source>
</reference>
<feature type="binding site" evidence="9">
    <location>
        <position position="234"/>
    </location>
    <ligand>
        <name>FMN</name>
        <dbReference type="ChEBI" id="CHEBI:58210"/>
    </ligand>
</feature>
<dbReference type="InterPro" id="IPR013785">
    <property type="entry name" value="Aldolase_TIM"/>
</dbReference>
<dbReference type="EMBL" id="FNDZ01000004">
    <property type="protein sequence ID" value="SDI75480.1"/>
    <property type="molecule type" value="Genomic_DNA"/>
</dbReference>
<dbReference type="Proteomes" id="UP000183255">
    <property type="component" value="Unassembled WGS sequence"/>
</dbReference>
<evidence type="ECO:0000256" key="3">
    <source>
        <dbReference type="ARBA" id="ARBA00022643"/>
    </source>
</evidence>
<keyword evidence="2 9" id="KW-0285">Flavoprotein</keyword>
<evidence type="ECO:0000256" key="5">
    <source>
        <dbReference type="ARBA" id="ARBA00024042"/>
    </source>
</evidence>
<name>A0A1G8N7C7_9CLOT</name>
<organism evidence="11 12">
    <name type="scientific">Proteiniclasticum ruminis</name>
    <dbReference type="NCBI Taxonomy" id="398199"/>
    <lineage>
        <taxon>Bacteria</taxon>
        <taxon>Bacillati</taxon>
        <taxon>Bacillota</taxon>
        <taxon>Clostridia</taxon>
        <taxon>Eubacteriales</taxon>
        <taxon>Clostridiaceae</taxon>
        <taxon>Proteiniclasticum</taxon>
    </lineage>
</organism>
<evidence type="ECO:0000256" key="8">
    <source>
        <dbReference type="PIRSR" id="PIRSR000138-1"/>
    </source>
</evidence>
<proteinExistence type="inferred from homology"/>
<keyword evidence="4" id="KW-0560">Oxidoreductase</keyword>
<keyword evidence="11" id="KW-0413">Isomerase</keyword>
<feature type="domain" description="FMN hydroxy acid dehydrogenase" evidence="10">
    <location>
        <begin position="37"/>
        <end position="341"/>
    </location>
</feature>
<gene>
    <name evidence="11" type="ORF">SAMN05421804_104102</name>
</gene>
<dbReference type="AlphaFoldDB" id="A0A1G8N7C7"/>
<dbReference type="InterPro" id="IPR012133">
    <property type="entry name" value="Alpha-hydoxy_acid_DH_FMN"/>
</dbReference>
<evidence type="ECO:0000256" key="9">
    <source>
        <dbReference type="PIRSR" id="PIRSR000138-2"/>
    </source>
</evidence>
<feature type="binding site" evidence="9">
    <location>
        <begin position="290"/>
        <end position="291"/>
    </location>
    <ligand>
        <name>FMN</name>
        <dbReference type="ChEBI" id="CHEBI:58210"/>
    </ligand>
</feature>
<dbReference type="Gene3D" id="3.20.20.70">
    <property type="entry name" value="Aldolase class I"/>
    <property type="match status" value="1"/>
</dbReference>
<dbReference type="InterPro" id="IPR037396">
    <property type="entry name" value="FMN_HAD"/>
</dbReference>
<dbReference type="SUPFAM" id="SSF51395">
    <property type="entry name" value="FMN-linked oxidoreductases"/>
    <property type="match status" value="1"/>
</dbReference>
<feature type="binding site" evidence="9">
    <location>
        <position position="212"/>
    </location>
    <ligand>
        <name>FMN</name>
        <dbReference type="ChEBI" id="CHEBI:58210"/>
    </ligand>
</feature>
<dbReference type="GO" id="GO:0010181">
    <property type="term" value="F:FMN binding"/>
    <property type="evidence" value="ECO:0007669"/>
    <property type="project" value="InterPro"/>
</dbReference>
<keyword evidence="3 9" id="KW-0288">FMN</keyword>
<feature type="active site" description="Proton acceptor" evidence="8">
    <location>
        <position position="236"/>
    </location>
</feature>
<evidence type="ECO:0000256" key="4">
    <source>
        <dbReference type="ARBA" id="ARBA00023002"/>
    </source>
</evidence>
<comment type="cofactor">
    <cofactor evidence="1">
        <name>FMN</name>
        <dbReference type="ChEBI" id="CHEBI:58210"/>
    </cofactor>
</comment>